<dbReference type="Gene3D" id="3.40.109.10">
    <property type="entry name" value="NADH Oxidase"/>
    <property type="match status" value="1"/>
</dbReference>
<feature type="domain" description="Nitroreductase" evidence="2">
    <location>
        <begin position="460"/>
        <end position="626"/>
    </location>
</feature>
<comment type="caution">
    <text evidence="3">The sequence shown here is derived from an EMBL/GenBank/DDBJ whole genome shotgun (WGS) entry which is preliminary data.</text>
</comment>
<name>A0ABR6GL82_9BURK</name>
<dbReference type="Proteomes" id="UP000574369">
    <property type="component" value="Unassembled WGS sequence"/>
</dbReference>
<dbReference type="PANTHER" id="PTHR43745:SF2">
    <property type="entry name" value="NITROREDUCTASE MJ1384-RELATED"/>
    <property type="match status" value="1"/>
</dbReference>
<sequence length="633" mass="68410">MSEATTLEPRAASRNDSHGAAAPAPGATLTISQTLALDPQMGLPLRPKLPQALTPLWYSQQMLVLIGGAQPVTLRGPAVSRVLPDLLPLLDGSHTLEQLHEDLPHLPPRVIDDAVSLLFMRGVIEEGAMPALPLPLRQRPQAREVGHWLSRYIDVTRVYAHRQALMAHMQAQRLLLLGDSPQVPMLVQGLKALGLGAVHVVSPSAALRAQVKALADEGLRVQVEDAFPGAWLAEQPDSAVHEVDLAVLLQHTAERAPVLALNAHALGRNAFYAVLGAGVRLGPGVVRAHSSCAACADRSGLLQVDGAMDDTLVQIATERAITMIFSMLSKFVPMQCVEQVEHLDAASLRFHALASYRHHACPQCERARPALDDGAWLPWFYHAHTVHQPFQMVPKGHRLHYADANRRTVAGAFKTLSGGAARKLDDITQWPQPMLKPAGQAVGEGPASVGQAVTQLIQLAAGRRTSRVAEQWEMGFRFTPSAGGMASQNLYLLNRRLDTLAPGVYLFNPNGELQFQSELTPALEALWQDRPEVTGTAGGRSDESASDGPAAVVVISAAHARLESKYMNTAYRYVHFDAGALLASLQWLAPSLGLQVRPWSDFNDEVLETACGMQQSTEFPAVMVAVDALASRH</sequence>
<feature type="region of interest" description="Disordered" evidence="1">
    <location>
        <begin position="1"/>
        <end position="25"/>
    </location>
</feature>
<dbReference type="PANTHER" id="PTHR43745">
    <property type="entry name" value="NITROREDUCTASE MJ1384-RELATED"/>
    <property type="match status" value="1"/>
</dbReference>
<evidence type="ECO:0000313" key="3">
    <source>
        <dbReference type="EMBL" id="MBB3192870.1"/>
    </source>
</evidence>
<evidence type="ECO:0000313" key="4">
    <source>
        <dbReference type="Proteomes" id="UP000574369"/>
    </source>
</evidence>
<accession>A0ABR6GL82</accession>
<evidence type="ECO:0000259" key="2">
    <source>
        <dbReference type="Pfam" id="PF00881"/>
    </source>
</evidence>
<dbReference type="EMBL" id="JACHXO010000001">
    <property type="protein sequence ID" value="MBB3192870.1"/>
    <property type="molecule type" value="Genomic_DNA"/>
</dbReference>
<dbReference type="InterPro" id="IPR052544">
    <property type="entry name" value="Bacteriocin_Proc_Enz"/>
</dbReference>
<dbReference type="SUPFAM" id="SSF55469">
    <property type="entry name" value="FMN-dependent nitroreductase-like"/>
    <property type="match status" value="1"/>
</dbReference>
<organism evidence="3 4">
    <name type="scientific">Roseateles terrae</name>
    <dbReference type="NCBI Taxonomy" id="431060"/>
    <lineage>
        <taxon>Bacteria</taxon>
        <taxon>Pseudomonadati</taxon>
        <taxon>Pseudomonadota</taxon>
        <taxon>Betaproteobacteria</taxon>
        <taxon>Burkholderiales</taxon>
        <taxon>Sphaerotilaceae</taxon>
        <taxon>Roseateles</taxon>
    </lineage>
</organism>
<dbReference type="RefSeq" id="WP_088449464.1">
    <property type="nucleotide sequence ID" value="NZ_JACHXO010000001.1"/>
</dbReference>
<dbReference type="InterPro" id="IPR000415">
    <property type="entry name" value="Nitroreductase-like"/>
</dbReference>
<dbReference type="InterPro" id="IPR029479">
    <property type="entry name" value="Nitroreductase"/>
</dbReference>
<reference evidence="3 4" key="1">
    <citation type="submission" date="2020-08" db="EMBL/GenBank/DDBJ databases">
        <title>Genomic Encyclopedia of Type Strains, Phase III (KMG-III): the genomes of soil and plant-associated and newly described type strains.</title>
        <authorList>
            <person name="Whitman W."/>
        </authorList>
    </citation>
    <scope>NUCLEOTIDE SEQUENCE [LARGE SCALE GENOMIC DNA]</scope>
    <source>
        <strain evidence="3 4">CECT 7247</strain>
    </source>
</reference>
<gene>
    <name evidence="3" type="ORF">FHS28_000235</name>
</gene>
<keyword evidence="4" id="KW-1185">Reference proteome</keyword>
<dbReference type="Pfam" id="PF00881">
    <property type="entry name" value="Nitroreductase"/>
    <property type="match status" value="1"/>
</dbReference>
<proteinExistence type="predicted"/>
<evidence type="ECO:0000256" key="1">
    <source>
        <dbReference type="SAM" id="MobiDB-lite"/>
    </source>
</evidence>
<protein>
    <submittedName>
        <fullName evidence="3">SagB-type dehydrogenase family enzyme</fullName>
    </submittedName>
</protein>